<evidence type="ECO:0000313" key="2">
    <source>
        <dbReference type="Proteomes" id="UP000233786"/>
    </source>
</evidence>
<dbReference type="AlphaFoldDB" id="A0A2N3XVY7"/>
<dbReference type="EMBL" id="PJNB01000001">
    <property type="protein sequence ID" value="PKW14837.1"/>
    <property type="molecule type" value="Genomic_DNA"/>
</dbReference>
<accession>A0A2N3XVY7</accession>
<dbReference type="Proteomes" id="UP000233786">
    <property type="component" value="Unassembled WGS sequence"/>
</dbReference>
<proteinExistence type="predicted"/>
<evidence type="ECO:0000313" key="1">
    <source>
        <dbReference type="EMBL" id="PKW14837.1"/>
    </source>
</evidence>
<sequence length="65" mass="6584">MGADRLWLIDPRGVNGEPAYDVAVVALKACLDDPAPAVAVARSLAASTGAAPERAARWVPNASAA</sequence>
<keyword evidence="2" id="KW-1185">Reference proteome</keyword>
<organism evidence="1 2">
    <name type="scientific">Saccharopolyspora spinosa</name>
    <dbReference type="NCBI Taxonomy" id="60894"/>
    <lineage>
        <taxon>Bacteria</taxon>
        <taxon>Bacillati</taxon>
        <taxon>Actinomycetota</taxon>
        <taxon>Actinomycetes</taxon>
        <taxon>Pseudonocardiales</taxon>
        <taxon>Pseudonocardiaceae</taxon>
        <taxon>Saccharopolyspora</taxon>
    </lineage>
</organism>
<name>A0A2N3XVY7_SACSN</name>
<reference evidence="1" key="1">
    <citation type="submission" date="2017-12" db="EMBL/GenBank/DDBJ databases">
        <title>Sequencing the genomes of 1000 Actinobacteria strains.</title>
        <authorList>
            <person name="Klenk H.-P."/>
        </authorList>
    </citation>
    <scope>NUCLEOTIDE SEQUENCE [LARGE SCALE GENOMIC DNA]</scope>
    <source>
        <strain evidence="1">DSM 44228</strain>
    </source>
</reference>
<comment type="caution">
    <text evidence="1">The sequence shown here is derived from an EMBL/GenBank/DDBJ whole genome shotgun (WGS) entry which is preliminary data.</text>
</comment>
<dbReference type="GO" id="GO:0016301">
    <property type="term" value="F:kinase activity"/>
    <property type="evidence" value="ECO:0007669"/>
    <property type="project" value="UniProtKB-KW"/>
</dbReference>
<gene>
    <name evidence="1" type="ORF">A8926_2487</name>
</gene>
<protein>
    <submittedName>
        <fullName evidence="1">Streptomycin 6-kinase</fullName>
    </submittedName>
</protein>